<gene>
    <name evidence="2" type="ORF">SAMN05444000_11863</name>
</gene>
<evidence type="ECO:0000313" key="3">
    <source>
        <dbReference type="Proteomes" id="UP000183982"/>
    </source>
</evidence>
<keyword evidence="3" id="KW-1185">Reference proteome</keyword>
<reference evidence="3" key="1">
    <citation type="submission" date="2016-11" db="EMBL/GenBank/DDBJ databases">
        <authorList>
            <person name="Varghese N."/>
            <person name="Submissions S."/>
        </authorList>
    </citation>
    <scope>NUCLEOTIDE SEQUENCE [LARGE SCALE GENOMIC DNA]</scope>
    <source>
        <strain evidence="3">DSM 100564</strain>
    </source>
</reference>
<sequence length="158" mass="17097">MTGNKMNNLALKTGLAAAFLFGLSGLASACTGVEDNAPEISETYVDETGQFHAVGADGWLTFGLGEQLVYFVCLVDNENDYLIAQNGSANDEDYELYSRFEWFVVEDQLFFCNQVSDAGSQADAMDFAALPRADQANPTLRGCGVDSQAWSALRVVKP</sequence>
<dbReference type="Proteomes" id="UP000183982">
    <property type="component" value="Unassembled WGS sequence"/>
</dbReference>
<evidence type="ECO:0000313" key="2">
    <source>
        <dbReference type="EMBL" id="SHK08036.1"/>
    </source>
</evidence>
<feature type="signal peptide" evidence="1">
    <location>
        <begin position="1"/>
        <end position="29"/>
    </location>
</feature>
<name>A0A1M6PJB8_9RHOB</name>
<dbReference type="AlphaFoldDB" id="A0A1M6PJB8"/>
<evidence type="ECO:0008006" key="4">
    <source>
        <dbReference type="Google" id="ProtNLM"/>
    </source>
</evidence>
<keyword evidence="1" id="KW-0732">Signal</keyword>
<accession>A0A1M6PJB8</accession>
<dbReference type="RefSeq" id="WP_139280745.1">
    <property type="nucleotide sequence ID" value="NZ_FQZQ01000018.1"/>
</dbReference>
<dbReference type="EMBL" id="FQZQ01000018">
    <property type="protein sequence ID" value="SHK08036.1"/>
    <property type="molecule type" value="Genomic_DNA"/>
</dbReference>
<feature type="chain" id="PRO_5012590410" description="Lipoprotein" evidence="1">
    <location>
        <begin position="30"/>
        <end position="158"/>
    </location>
</feature>
<evidence type="ECO:0000256" key="1">
    <source>
        <dbReference type="SAM" id="SignalP"/>
    </source>
</evidence>
<dbReference type="PROSITE" id="PS51257">
    <property type="entry name" value="PROKAR_LIPOPROTEIN"/>
    <property type="match status" value="1"/>
</dbReference>
<dbReference type="OrthoDB" id="7853080at2"/>
<dbReference type="STRING" id="1470563.SAMN05444000_11863"/>
<proteinExistence type="predicted"/>
<organism evidence="2 3">
    <name type="scientific">Shimia gijangensis</name>
    <dbReference type="NCBI Taxonomy" id="1470563"/>
    <lineage>
        <taxon>Bacteria</taxon>
        <taxon>Pseudomonadati</taxon>
        <taxon>Pseudomonadota</taxon>
        <taxon>Alphaproteobacteria</taxon>
        <taxon>Rhodobacterales</taxon>
        <taxon>Roseobacteraceae</taxon>
    </lineage>
</organism>
<protein>
    <recommendedName>
        <fullName evidence="4">Lipoprotein</fullName>
    </recommendedName>
</protein>